<gene>
    <name evidence="3" type="primary">LOC6901346</name>
</gene>
<dbReference type="InterPro" id="IPR000608">
    <property type="entry name" value="UBC"/>
</dbReference>
<organism evidence="2 3">
    <name type="scientific">Drosophila pseudoobscura pseudoobscura</name>
    <name type="common">Fruit fly</name>
    <dbReference type="NCBI Taxonomy" id="46245"/>
    <lineage>
        <taxon>Eukaryota</taxon>
        <taxon>Metazoa</taxon>
        <taxon>Ecdysozoa</taxon>
        <taxon>Arthropoda</taxon>
        <taxon>Hexapoda</taxon>
        <taxon>Insecta</taxon>
        <taxon>Pterygota</taxon>
        <taxon>Neoptera</taxon>
        <taxon>Endopterygota</taxon>
        <taxon>Diptera</taxon>
        <taxon>Brachycera</taxon>
        <taxon>Muscomorpha</taxon>
        <taxon>Ephydroidea</taxon>
        <taxon>Drosophilidae</taxon>
        <taxon>Drosophila</taxon>
        <taxon>Sophophora</taxon>
    </lineage>
</organism>
<dbReference type="Proteomes" id="UP000001819">
    <property type="component" value="Chromosome X"/>
</dbReference>
<dbReference type="SUPFAM" id="SSF54495">
    <property type="entry name" value="UBC-like"/>
    <property type="match status" value="1"/>
</dbReference>
<accession>A0A6I8UZ86</accession>
<evidence type="ECO:0000313" key="3">
    <source>
        <dbReference type="RefSeq" id="XP_002134047.2"/>
    </source>
</evidence>
<dbReference type="InParanoid" id="A0A6I8UZ86"/>
<dbReference type="RefSeq" id="XP_002134047.2">
    <property type="nucleotide sequence ID" value="XM_002134011.3"/>
</dbReference>
<dbReference type="AlphaFoldDB" id="A0A6I8UZ86"/>
<dbReference type="KEGG" id="dpo:6901346"/>
<evidence type="ECO:0000259" key="1">
    <source>
        <dbReference type="PROSITE" id="PS50127"/>
    </source>
</evidence>
<protein>
    <submittedName>
        <fullName evidence="3">SUMO-conjugating enzyme UBC9-B-like isoform X1</fullName>
    </submittedName>
</protein>
<proteinExistence type="predicted"/>
<reference evidence="3" key="1">
    <citation type="submission" date="2025-08" db="UniProtKB">
        <authorList>
            <consortium name="RefSeq"/>
        </authorList>
    </citation>
    <scope>IDENTIFICATION</scope>
    <source>
        <strain evidence="3">MV-25-SWS-2005</strain>
        <tissue evidence="3">Whole body</tissue>
    </source>
</reference>
<keyword evidence="2" id="KW-1185">Reference proteome</keyword>
<dbReference type="PROSITE" id="PS50127">
    <property type="entry name" value="UBC_2"/>
    <property type="match status" value="1"/>
</dbReference>
<feature type="domain" description="UBC core" evidence="1">
    <location>
        <begin position="4"/>
        <end position="160"/>
    </location>
</feature>
<dbReference type="InterPro" id="IPR050113">
    <property type="entry name" value="Ub_conjugating_enzyme"/>
</dbReference>
<dbReference type="InterPro" id="IPR016135">
    <property type="entry name" value="UBQ-conjugating_enzyme/RWD"/>
</dbReference>
<dbReference type="SMART" id="SM00212">
    <property type="entry name" value="UBCc"/>
    <property type="match status" value="1"/>
</dbReference>
<evidence type="ECO:0000313" key="2">
    <source>
        <dbReference type="Proteomes" id="UP000001819"/>
    </source>
</evidence>
<dbReference type="PANTHER" id="PTHR24067">
    <property type="entry name" value="UBIQUITIN-CONJUGATING ENZYME E2"/>
    <property type="match status" value="1"/>
</dbReference>
<dbReference type="Pfam" id="PF00179">
    <property type="entry name" value="UQ_con"/>
    <property type="match status" value="1"/>
</dbReference>
<dbReference type="Gene3D" id="3.10.110.10">
    <property type="entry name" value="Ubiquitin Conjugating Enzyme"/>
    <property type="match status" value="1"/>
</dbReference>
<sequence>MSIDVIKLLIAEQKQWLRYPIPGFFAGPSENEDGTKNWMVWNCVVSGMKSTPWEHGRFPVRLYYNNLYPGSLPLVRFESNIFHPNIGPTRYLKIPSQVLEPTFLAPKMDVRMILLAIQHILVYPDQSLSARVNKKALYLYQTNRPHYNYRVAYVANKHSATSGDAGTHIIKAERFAGT</sequence>
<name>A0A6I8UZ86_DROPS</name>